<evidence type="ECO:0000256" key="8">
    <source>
        <dbReference type="HAMAP-Rule" id="MF_00377"/>
    </source>
</evidence>
<gene>
    <name evidence="8" type="primary">dnaA</name>
    <name evidence="15" type="ORF">DLJ53_23185</name>
</gene>
<dbReference type="InterPro" id="IPR020591">
    <property type="entry name" value="Chromosome_initiator_DnaA-like"/>
</dbReference>
<evidence type="ECO:0000256" key="11">
    <source>
        <dbReference type="RuleBase" id="RU004227"/>
    </source>
</evidence>
<dbReference type="GO" id="GO:0005886">
    <property type="term" value="C:plasma membrane"/>
    <property type="evidence" value="ECO:0007669"/>
    <property type="project" value="TreeGrafter"/>
</dbReference>
<evidence type="ECO:0000256" key="5">
    <source>
        <dbReference type="ARBA" id="ARBA00022840"/>
    </source>
</evidence>
<dbReference type="GO" id="GO:0006270">
    <property type="term" value="P:DNA replication initiation"/>
    <property type="evidence" value="ECO:0007669"/>
    <property type="project" value="UniProtKB-UniRule"/>
</dbReference>
<dbReference type="InterPro" id="IPR018312">
    <property type="entry name" value="Chromosome_initiator_DnaA_CS"/>
</dbReference>
<dbReference type="InterPro" id="IPR024633">
    <property type="entry name" value="DnaA_N_dom"/>
</dbReference>
<dbReference type="Gene3D" id="1.10.1750.10">
    <property type="match status" value="1"/>
</dbReference>
<dbReference type="AlphaFoldDB" id="A0A8B2NT39"/>
<feature type="region of interest" description="Domain IV, binds dsDNA" evidence="8">
    <location>
        <begin position="369"/>
        <end position="489"/>
    </location>
</feature>
<dbReference type="InterPro" id="IPR013159">
    <property type="entry name" value="DnaA_C"/>
</dbReference>
<feature type="binding site" evidence="8">
    <location>
        <position position="195"/>
    </location>
    <ligand>
        <name>ATP</name>
        <dbReference type="ChEBI" id="CHEBI:30616"/>
    </ligand>
</feature>
<dbReference type="GO" id="GO:0008289">
    <property type="term" value="F:lipid binding"/>
    <property type="evidence" value="ECO:0007669"/>
    <property type="project" value="UniProtKB-KW"/>
</dbReference>
<dbReference type="Pfam" id="PF08299">
    <property type="entry name" value="Bac_DnaA_C"/>
    <property type="match status" value="1"/>
</dbReference>
<dbReference type="Gene3D" id="3.40.50.300">
    <property type="entry name" value="P-loop containing nucleotide triphosphate hydrolases"/>
    <property type="match status" value="1"/>
</dbReference>
<evidence type="ECO:0000256" key="9">
    <source>
        <dbReference type="NCBIfam" id="TIGR00362"/>
    </source>
</evidence>
<proteinExistence type="inferred from homology"/>
<evidence type="ECO:0000256" key="7">
    <source>
        <dbReference type="ARBA" id="ARBA00023125"/>
    </source>
</evidence>
<keyword evidence="2 8" id="KW-0963">Cytoplasm</keyword>
<keyword evidence="16" id="KW-1185">Reference proteome</keyword>
<organism evidence="15 16">
    <name type="scientific">Acuticoccus sediminis</name>
    <dbReference type="NCBI Taxonomy" id="2184697"/>
    <lineage>
        <taxon>Bacteria</taxon>
        <taxon>Pseudomonadati</taxon>
        <taxon>Pseudomonadota</taxon>
        <taxon>Alphaproteobacteria</taxon>
        <taxon>Hyphomicrobiales</taxon>
        <taxon>Amorphaceae</taxon>
        <taxon>Acuticoccus</taxon>
    </lineage>
</organism>
<dbReference type="PANTHER" id="PTHR30050:SF2">
    <property type="entry name" value="CHROMOSOMAL REPLICATION INITIATOR PROTEIN DNAA"/>
    <property type="match status" value="1"/>
</dbReference>
<evidence type="ECO:0000256" key="12">
    <source>
        <dbReference type="SAM" id="MobiDB-lite"/>
    </source>
</evidence>
<dbReference type="Gene3D" id="3.30.300.180">
    <property type="match status" value="1"/>
</dbReference>
<dbReference type="InterPro" id="IPR013317">
    <property type="entry name" value="DnaA_dom"/>
</dbReference>
<keyword evidence="4 8" id="KW-0547">Nucleotide-binding</keyword>
<dbReference type="GO" id="GO:0003688">
    <property type="term" value="F:DNA replication origin binding"/>
    <property type="evidence" value="ECO:0007669"/>
    <property type="project" value="UniProtKB-UniRule"/>
</dbReference>
<dbReference type="Pfam" id="PF11638">
    <property type="entry name" value="DnaA_N"/>
    <property type="match status" value="1"/>
</dbReference>
<evidence type="ECO:0000259" key="14">
    <source>
        <dbReference type="SMART" id="SM00760"/>
    </source>
</evidence>
<evidence type="ECO:0000256" key="1">
    <source>
        <dbReference type="ARBA" id="ARBA00006583"/>
    </source>
</evidence>
<dbReference type="GO" id="GO:0006275">
    <property type="term" value="P:regulation of DNA replication"/>
    <property type="evidence" value="ECO:0007669"/>
    <property type="project" value="UniProtKB-UniRule"/>
</dbReference>
<evidence type="ECO:0000256" key="3">
    <source>
        <dbReference type="ARBA" id="ARBA00022705"/>
    </source>
</evidence>
<dbReference type="PROSITE" id="PS01008">
    <property type="entry name" value="DNAA"/>
    <property type="match status" value="1"/>
</dbReference>
<dbReference type="PRINTS" id="PR00051">
    <property type="entry name" value="DNAA"/>
</dbReference>
<dbReference type="NCBIfam" id="TIGR00362">
    <property type="entry name" value="DnaA"/>
    <property type="match status" value="1"/>
</dbReference>
<dbReference type="SMART" id="SM00382">
    <property type="entry name" value="AAA"/>
    <property type="match status" value="1"/>
</dbReference>
<dbReference type="OrthoDB" id="9807019at2"/>
<reference evidence="15 16" key="1">
    <citation type="submission" date="2018-05" db="EMBL/GenBank/DDBJ databases">
        <title>Acuticoccus sediminis sp. nov., isolated from deep-sea sediment of Indian Ocean.</title>
        <authorList>
            <person name="Liu X."/>
            <person name="Lai Q."/>
            <person name="Du Y."/>
            <person name="Sun F."/>
            <person name="Zhang X."/>
            <person name="Wang S."/>
            <person name="Shao Z."/>
        </authorList>
    </citation>
    <scope>NUCLEOTIDE SEQUENCE [LARGE SCALE GENOMIC DNA]</scope>
    <source>
        <strain evidence="15 16">PTG4-2</strain>
    </source>
</reference>
<dbReference type="RefSeq" id="WP_111349623.1">
    <property type="nucleotide sequence ID" value="NZ_JAIWKD010000006.1"/>
</dbReference>
<name>A0A8B2NT39_9HYPH</name>
<feature type="domain" description="Chromosomal replication initiator DnaA C-terminal" evidence="14">
    <location>
        <begin position="397"/>
        <end position="466"/>
    </location>
</feature>
<dbReference type="InterPro" id="IPR038454">
    <property type="entry name" value="DnaA_N_sf"/>
</dbReference>
<keyword evidence="3 8" id="KW-0235">DNA replication</keyword>
<comment type="similarity">
    <text evidence="1 8 11">Belongs to the DnaA family.</text>
</comment>
<comment type="caution">
    <text evidence="15">The sequence shown here is derived from an EMBL/GenBank/DDBJ whole genome shotgun (WGS) entry which is preliminary data.</text>
</comment>
<comment type="domain">
    <text evidence="8">Domain I is involved in oligomerization and binding regulators, domain II is flexibile and of varying length in different bacteria, domain III forms the AAA+ region, while domain IV binds dsDNA.</text>
</comment>
<keyword evidence="7 8" id="KW-0238">DNA-binding</keyword>
<dbReference type="SUPFAM" id="SSF52540">
    <property type="entry name" value="P-loop containing nucleoside triphosphate hydrolases"/>
    <property type="match status" value="1"/>
</dbReference>
<evidence type="ECO:0000259" key="13">
    <source>
        <dbReference type="SMART" id="SM00382"/>
    </source>
</evidence>
<feature type="region of interest" description="Disordered" evidence="12">
    <location>
        <begin position="92"/>
        <end position="143"/>
    </location>
</feature>
<protein>
    <recommendedName>
        <fullName evidence="8 9">Chromosomal replication initiator protein DnaA</fullName>
    </recommendedName>
</protein>
<dbReference type="CDD" id="cd06571">
    <property type="entry name" value="Bac_DnaA_C"/>
    <property type="match status" value="1"/>
</dbReference>
<dbReference type="HAMAP" id="MF_00377">
    <property type="entry name" value="DnaA_bact"/>
    <property type="match status" value="1"/>
</dbReference>
<dbReference type="SUPFAM" id="SSF48295">
    <property type="entry name" value="TrpR-like"/>
    <property type="match status" value="1"/>
</dbReference>
<keyword evidence="5 8" id="KW-0067">ATP-binding</keyword>
<evidence type="ECO:0000256" key="6">
    <source>
        <dbReference type="ARBA" id="ARBA00023121"/>
    </source>
</evidence>
<evidence type="ECO:0000256" key="10">
    <source>
        <dbReference type="RuleBase" id="RU000577"/>
    </source>
</evidence>
<accession>A0A8B2NT39</accession>
<comment type="subunit">
    <text evidence="8">Oligomerizes as a right-handed, spiral filament on DNA at oriC.</text>
</comment>
<sequence>MEPTQASAGTTQSNDSDIWSQIKCELRSVHGEDIYTSWFERIEFESASEKVVDLSTPTSFIRHWVQTHYATDIVQRWRALRPGIGEVRFKVRSSLRPKSAPTRRSGPAAGAPNTVDQTSGSAAPRRQIDGPQVPPNSAGGLEGSTLEQRYTFESLVEGPSNQLAVAVAKKVAFAQPGERAAYNPLFVTGAVGLGKTHLLQAIASATGTVNPARRTLYLTAEHFMYRFVSAVMNRTTISFKDILRDIDVLLIDDIQFLNGAKVQEEFGHTLTTLVDSQRQVVIAADRAPADLEGLDARVRSRLSGGLLVELTPPDYGMRKAILEQRIAAQREMFDDLNFPEEVIDFVARSITTNGRDLDGAVNRLVAHNQLTSAPIDLKMAENALRDLLRARESKKPKIEDIQRVTSQHFNVSRQDLVSARRTKVIVRPRQIAMYLSKTLTPRSLPEIGRRFGNRDHTTVLHAVRKVEDLITKDTQMAEDIETLKRLLDQ</sequence>
<evidence type="ECO:0000313" key="15">
    <source>
        <dbReference type="EMBL" id="RAH99429.1"/>
    </source>
</evidence>
<dbReference type="Gene3D" id="1.10.8.60">
    <property type="match status" value="1"/>
</dbReference>
<evidence type="ECO:0000313" key="16">
    <source>
        <dbReference type="Proteomes" id="UP000249590"/>
    </source>
</evidence>
<comment type="subcellular location">
    <subcellularLocation>
        <location evidence="8">Cytoplasm</location>
    </subcellularLocation>
</comment>
<dbReference type="InterPro" id="IPR003593">
    <property type="entry name" value="AAA+_ATPase"/>
</dbReference>
<evidence type="ECO:0000256" key="2">
    <source>
        <dbReference type="ARBA" id="ARBA00022490"/>
    </source>
</evidence>
<feature type="binding site" evidence="8">
    <location>
        <position position="196"/>
    </location>
    <ligand>
        <name>ATP</name>
        <dbReference type="ChEBI" id="CHEBI:30616"/>
    </ligand>
</feature>
<feature type="region of interest" description="Domain I, interacts with DnaA modulators" evidence="8">
    <location>
        <begin position="1"/>
        <end position="94"/>
    </location>
</feature>
<feature type="domain" description="AAA+ ATPase" evidence="13">
    <location>
        <begin position="181"/>
        <end position="312"/>
    </location>
</feature>
<keyword evidence="6 8" id="KW-0446">Lipid-binding</keyword>
<feature type="binding site" evidence="8">
    <location>
        <position position="194"/>
    </location>
    <ligand>
        <name>ATP</name>
        <dbReference type="ChEBI" id="CHEBI:30616"/>
    </ligand>
</feature>
<comment type="caution">
    <text evidence="8">Lacks conserved residue(s) required for the propagation of feature annotation.</text>
</comment>
<dbReference type="Pfam" id="PF00308">
    <property type="entry name" value="Bac_DnaA"/>
    <property type="match status" value="1"/>
</dbReference>
<dbReference type="Proteomes" id="UP000249590">
    <property type="component" value="Unassembled WGS sequence"/>
</dbReference>
<evidence type="ECO:0000256" key="4">
    <source>
        <dbReference type="ARBA" id="ARBA00022741"/>
    </source>
</evidence>
<dbReference type="PANTHER" id="PTHR30050">
    <property type="entry name" value="CHROMOSOMAL REPLICATION INITIATOR PROTEIN DNAA"/>
    <property type="match status" value="1"/>
</dbReference>
<dbReference type="GO" id="GO:0005524">
    <property type="term" value="F:ATP binding"/>
    <property type="evidence" value="ECO:0007669"/>
    <property type="project" value="UniProtKB-UniRule"/>
</dbReference>
<dbReference type="EMBL" id="QHHQ01000005">
    <property type="protein sequence ID" value="RAH99429.1"/>
    <property type="molecule type" value="Genomic_DNA"/>
</dbReference>
<dbReference type="CDD" id="cd00009">
    <property type="entry name" value="AAA"/>
    <property type="match status" value="1"/>
</dbReference>
<dbReference type="SMART" id="SM00760">
    <property type="entry name" value="Bac_DnaA_C"/>
    <property type="match status" value="1"/>
</dbReference>
<dbReference type="InterPro" id="IPR027417">
    <property type="entry name" value="P-loop_NTPase"/>
</dbReference>
<dbReference type="InterPro" id="IPR001957">
    <property type="entry name" value="Chromosome_initiator_DnaA"/>
</dbReference>
<dbReference type="GO" id="GO:0005737">
    <property type="term" value="C:cytoplasm"/>
    <property type="evidence" value="ECO:0007669"/>
    <property type="project" value="UniProtKB-SubCell"/>
</dbReference>
<comment type="function">
    <text evidence="8 10">Plays an essential role in the initiation and regulation of chromosomal replication. ATP-DnaA binds to the origin of replication (oriC) to initiate formation of the DNA replication initiation complex once per cell cycle. Binds the DnaA box (a 9 base pair repeat at the origin) and separates the double-stranded (ds)DNA. Forms a right-handed helical filament on oriC DNA; dsDNA binds to the exterior of the filament while single-stranded (ss)DNA is stabiized in the filament's interior. The ATP-DnaA-oriC complex binds and stabilizes one strand of the AT-rich DNA unwinding element (DUE), permitting loading of DNA polymerase. After initiation quickly degrades to an ADP-DnaA complex that is not apt for DNA replication. Binds acidic phospholipids.</text>
</comment>
<feature type="binding site" evidence="8">
    <location>
        <position position="192"/>
    </location>
    <ligand>
        <name>ATP</name>
        <dbReference type="ChEBI" id="CHEBI:30616"/>
    </ligand>
</feature>
<dbReference type="InterPro" id="IPR010921">
    <property type="entry name" value="Trp_repressor/repl_initiator"/>
</dbReference>